<name>A0A0F9VF97_9ZZZZ</name>
<accession>A0A0F9VF97</accession>
<evidence type="ECO:0000313" key="1">
    <source>
        <dbReference type="EMBL" id="KKO02735.1"/>
    </source>
</evidence>
<reference evidence="1" key="1">
    <citation type="journal article" date="2015" name="Nature">
        <title>Complex archaea that bridge the gap between prokaryotes and eukaryotes.</title>
        <authorList>
            <person name="Spang A."/>
            <person name="Saw J.H."/>
            <person name="Jorgensen S.L."/>
            <person name="Zaremba-Niedzwiedzka K."/>
            <person name="Martijn J."/>
            <person name="Lind A.E."/>
            <person name="van Eijk R."/>
            <person name="Schleper C."/>
            <person name="Guy L."/>
            <person name="Ettema T.J."/>
        </authorList>
    </citation>
    <scope>NUCLEOTIDE SEQUENCE</scope>
</reference>
<comment type="caution">
    <text evidence="1">The sequence shown here is derived from an EMBL/GenBank/DDBJ whole genome shotgun (WGS) entry which is preliminary data.</text>
</comment>
<proteinExistence type="predicted"/>
<dbReference type="EMBL" id="LAZR01000029">
    <property type="protein sequence ID" value="KKO02735.1"/>
    <property type="molecule type" value="Genomic_DNA"/>
</dbReference>
<gene>
    <name evidence="1" type="ORF">LCGC14_0101840</name>
</gene>
<dbReference type="AlphaFoldDB" id="A0A0F9VF97"/>
<organism evidence="1">
    <name type="scientific">marine sediment metagenome</name>
    <dbReference type="NCBI Taxonomy" id="412755"/>
    <lineage>
        <taxon>unclassified sequences</taxon>
        <taxon>metagenomes</taxon>
        <taxon>ecological metagenomes</taxon>
    </lineage>
</organism>
<sequence>MKYLLLLYLIQPYIDVFIGEEPPDVKKKFAALYKKIVRERYPGFQVVCVFFSKPSEKKEPDLSQKWDIFSLEESYTIEACGVTFADHCDNQTYPKENDILELCPGPIDELIVNGFHFSDCVEKIAKFAHKQGIQVFVDEDLTELFFYGIKMGVPISREASIRRTKKLFRESLLLDFVRENRKGRPWLVQL</sequence>
<protein>
    <submittedName>
        <fullName evidence="1">Uncharacterized protein</fullName>
    </submittedName>
</protein>